<dbReference type="InterPro" id="IPR006059">
    <property type="entry name" value="SBP"/>
</dbReference>
<feature type="chain" id="PRO_5038641322" evidence="7">
    <location>
        <begin position="22"/>
        <end position="545"/>
    </location>
</feature>
<reference evidence="8" key="1">
    <citation type="submission" date="2016-08" db="EMBL/GenBank/DDBJ databases">
        <title>Complete Genome Seqeunce of Paenibacillus sp. nov. IHBB 9852 from high altitute lake of Indian trans-Himalayas.</title>
        <authorList>
            <person name="Kiran S."/>
            <person name="Swarnkar M.K."/>
            <person name="Rana A."/>
            <person name="Tewari R."/>
            <person name="Gulati A."/>
        </authorList>
    </citation>
    <scope>NUCLEOTIDE SEQUENCE [LARGE SCALE GENOMIC DNA]</scope>
    <source>
        <strain evidence="8">IHBB 9852</strain>
    </source>
</reference>
<dbReference type="KEGG" id="pib:BBD41_21625"/>
<keyword evidence="5" id="KW-0449">Lipoprotein</keyword>
<keyword evidence="3" id="KW-0472">Membrane</keyword>
<name>A0A1B2E4R5_9BACL</name>
<feature type="region of interest" description="Disordered" evidence="6">
    <location>
        <begin position="30"/>
        <end position="54"/>
    </location>
</feature>
<keyword evidence="1" id="KW-1003">Cell membrane</keyword>
<dbReference type="Gene3D" id="3.40.190.10">
    <property type="entry name" value="Periplasmic binding protein-like II"/>
    <property type="match status" value="2"/>
</dbReference>
<evidence type="ECO:0000256" key="1">
    <source>
        <dbReference type="ARBA" id="ARBA00022475"/>
    </source>
</evidence>
<evidence type="ECO:0000256" key="2">
    <source>
        <dbReference type="ARBA" id="ARBA00022729"/>
    </source>
</evidence>
<sequence>MVKMKNRNVMFVSLIMSFVLALTGCSGGGGKAASDQNGEADPAKTQQEGTPKEVGYPESLTYWVTLNSNASATLQNAGEIKAYQKLEEITGTKVQFQHPPAGSEQDSFNIMVSSGDLPDVIEHNWSAVSGGPDKLIGDGTLIRLNELIDQHAPNLKKVLDENPEYRKMITSDDGNIYVFPFLRGDDYLLTYNGLIIRQDWLDKLGLGMPETIEEWHTVLTAFKNDDPNGNGQADEIPLRLDPGQLSMNKAFLGAWGITDSFYQVDGVVKYGPIQPEFKEFLQTMSQWYAEGLIDPDYLSGDSNLWDAKITNNTLGAFTGYTGSGIGRYLQMMEGKGGSFDLAGAPNVALKKGETPPLGQKDSPFTGYGAAITSKNQNPEATVKWLDYKYGEEGSLLFNFGIEGESYEMVDGYPTYTEQITKNDSLPIAQALAQYAMAGYSGPFVQDRRYMEQYSSLPQQASAIEAWMNAKNDRLMPVISPNEEESARYASIMNDVKTYYDEMLNKFIMGVEPIDQFEAFVETIKGMGIEEAVAIQQAALDRYNSR</sequence>
<dbReference type="PANTHER" id="PTHR43649">
    <property type="entry name" value="ARABINOSE-BINDING PROTEIN-RELATED"/>
    <property type="match status" value="1"/>
</dbReference>
<keyword evidence="2 7" id="KW-0732">Signal</keyword>
<dbReference type="EMBL" id="CP016809">
    <property type="protein sequence ID" value="ANY74953.1"/>
    <property type="molecule type" value="Genomic_DNA"/>
</dbReference>
<evidence type="ECO:0000256" key="5">
    <source>
        <dbReference type="ARBA" id="ARBA00023288"/>
    </source>
</evidence>
<dbReference type="InterPro" id="IPR050490">
    <property type="entry name" value="Bact_solute-bd_prot1"/>
</dbReference>
<evidence type="ECO:0000256" key="3">
    <source>
        <dbReference type="ARBA" id="ARBA00023136"/>
    </source>
</evidence>
<gene>
    <name evidence="8" type="ORF">BBD41_21625</name>
</gene>
<evidence type="ECO:0000313" key="8">
    <source>
        <dbReference type="EMBL" id="ANY74953.1"/>
    </source>
</evidence>
<organism evidence="8">
    <name type="scientific">Paenibacillus ihbetae</name>
    <dbReference type="NCBI Taxonomy" id="1870820"/>
    <lineage>
        <taxon>Bacteria</taxon>
        <taxon>Bacillati</taxon>
        <taxon>Bacillota</taxon>
        <taxon>Bacilli</taxon>
        <taxon>Bacillales</taxon>
        <taxon>Paenibacillaceae</taxon>
        <taxon>Paenibacillus</taxon>
    </lineage>
</organism>
<dbReference type="PANTHER" id="PTHR43649:SF33">
    <property type="entry name" value="POLYGALACTURONAN_RHAMNOGALACTURONAN-BINDING PROTEIN YTCQ"/>
    <property type="match status" value="1"/>
</dbReference>
<evidence type="ECO:0000256" key="6">
    <source>
        <dbReference type="SAM" id="MobiDB-lite"/>
    </source>
</evidence>
<dbReference type="Pfam" id="PF01547">
    <property type="entry name" value="SBP_bac_1"/>
    <property type="match status" value="1"/>
</dbReference>
<protein>
    <submittedName>
        <fullName evidence="8">ABC transporter substrate-binding protein</fullName>
    </submittedName>
</protein>
<dbReference type="AlphaFoldDB" id="A0A1B2E4R5"/>
<feature type="signal peptide" evidence="7">
    <location>
        <begin position="1"/>
        <end position="21"/>
    </location>
</feature>
<dbReference type="SUPFAM" id="SSF53850">
    <property type="entry name" value="Periplasmic binding protein-like II"/>
    <property type="match status" value="1"/>
</dbReference>
<dbReference type="PROSITE" id="PS51257">
    <property type="entry name" value="PROKAR_LIPOPROTEIN"/>
    <property type="match status" value="1"/>
</dbReference>
<evidence type="ECO:0000256" key="4">
    <source>
        <dbReference type="ARBA" id="ARBA00023139"/>
    </source>
</evidence>
<evidence type="ECO:0000256" key="7">
    <source>
        <dbReference type="SAM" id="SignalP"/>
    </source>
</evidence>
<proteinExistence type="predicted"/>
<accession>A0A1B2E4R5</accession>
<keyword evidence="4" id="KW-0564">Palmitate</keyword>